<reference evidence="2" key="2">
    <citation type="journal article" date="2023" name="Microbiol Resour">
        <title>Decontamination and Annotation of the Draft Genome Sequence of the Oomycete Lagenidium giganteum ARSEF 373.</title>
        <authorList>
            <person name="Morgan W.R."/>
            <person name="Tartar A."/>
        </authorList>
    </citation>
    <scope>NUCLEOTIDE SEQUENCE</scope>
    <source>
        <strain evidence="2">ARSEF 373</strain>
    </source>
</reference>
<dbReference type="Gene3D" id="3.80.10.10">
    <property type="entry name" value="Ribonuclease Inhibitor"/>
    <property type="match status" value="1"/>
</dbReference>
<organism evidence="2 3">
    <name type="scientific">Lagenidium giganteum</name>
    <dbReference type="NCBI Taxonomy" id="4803"/>
    <lineage>
        <taxon>Eukaryota</taxon>
        <taxon>Sar</taxon>
        <taxon>Stramenopiles</taxon>
        <taxon>Oomycota</taxon>
        <taxon>Peronosporomycetes</taxon>
        <taxon>Pythiales</taxon>
        <taxon>Pythiaceae</taxon>
    </lineage>
</organism>
<reference evidence="2" key="1">
    <citation type="submission" date="2022-11" db="EMBL/GenBank/DDBJ databases">
        <authorList>
            <person name="Morgan W.R."/>
            <person name="Tartar A."/>
        </authorList>
    </citation>
    <scope>NUCLEOTIDE SEQUENCE</scope>
    <source>
        <strain evidence="2">ARSEF 373</strain>
    </source>
</reference>
<evidence type="ECO:0000313" key="2">
    <source>
        <dbReference type="EMBL" id="DBA04739.1"/>
    </source>
</evidence>
<evidence type="ECO:0008006" key="4">
    <source>
        <dbReference type="Google" id="ProtNLM"/>
    </source>
</evidence>
<proteinExistence type="predicted"/>
<keyword evidence="3" id="KW-1185">Reference proteome</keyword>
<feature type="transmembrane region" description="Helical" evidence="1">
    <location>
        <begin position="178"/>
        <end position="197"/>
    </location>
</feature>
<keyword evidence="1" id="KW-0472">Membrane</keyword>
<evidence type="ECO:0000313" key="3">
    <source>
        <dbReference type="Proteomes" id="UP001146120"/>
    </source>
</evidence>
<name>A0AAV2ZJ87_9STRA</name>
<feature type="non-terminal residue" evidence="2">
    <location>
        <position position="1"/>
    </location>
</feature>
<dbReference type="AlphaFoldDB" id="A0AAV2ZJ87"/>
<keyword evidence="1" id="KW-0812">Transmembrane</keyword>
<feature type="transmembrane region" description="Helical" evidence="1">
    <location>
        <begin position="365"/>
        <end position="392"/>
    </location>
</feature>
<dbReference type="InterPro" id="IPR032675">
    <property type="entry name" value="LRR_dom_sf"/>
</dbReference>
<gene>
    <name evidence="2" type="ORF">N0F65_004376</name>
</gene>
<dbReference type="EMBL" id="DAKRPA010000005">
    <property type="protein sequence ID" value="DBA04739.1"/>
    <property type="molecule type" value="Genomic_DNA"/>
</dbReference>
<keyword evidence="1" id="KW-1133">Transmembrane helix</keyword>
<protein>
    <recommendedName>
        <fullName evidence="4">Transmembrane protein</fullName>
    </recommendedName>
</protein>
<feature type="transmembrane region" description="Helical" evidence="1">
    <location>
        <begin position="65"/>
        <end position="87"/>
    </location>
</feature>
<sequence length="671" mass="74285">TPMKPLEFTPCGAMALWWLILTFCVLNVLYLLVLAGLYWNYTDPNGSLRLLTLGFLYSASADFLYNYHVIIAVGYALLALVFFLGILRMCWFRRRRIRVEAIVAIAHTGPSITREIAGRHTTFVNVTNRLHDGAKAVGMTGPYFTPFILTLETVEIALQTWQAHQMSKYISNLSVNQLYGIMIFVNCWSTSLIHYWWGHKRHHPMMARFLSVFVDAVLDVTWGCSTERSMSACQTQAGIDELLQVPENPDRELRQTIALSFLIACQTQAGIDELLQVPENPDRELRQTIALSFPNLFLSVYPFVSSAIAMNRVFSLLNTSRLTKSSNGIPSVTIAPGKQNRPVTSDASGPRGLTSSGFFRSKIMLVYLASMMVYGLIILGISVTASGVFWAAESSDAECVFRLYPWLTRKTSCVGRQINCTRLGLEGTKVEMSDVLGSVSAYLLGNLAFTDCAKLQIPSAIHNLAGLGTISVRRSTLVEWSTEASITTHSFPELQSLHLLATRVNCTPEGIMTEVFRVAPTDNAEGFIYNVTNAWNPTVYFSCVGCGLHEIPTAVDAMDRLQQLRLENNSIPTLPAARIQAMPKSSYVQVPGNPSFNVSDDAWRRLVQMTFVDVRFTNVATIPADALGEANSHLVISGYGSPLCGANSEVTHVSQLSCDVLVSRNMMMPLY</sequence>
<dbReference type="Proteomes" id="UP001146120">
    <property type="component" value="Unassembled WGS sequence"/>
</dbReference>
<evidence type="ECO:0000256" key="1">
    <source>
        <dbReference type="SAM" id="Phobius"/>
    </source>
</evidence>
<accession>A0AAV2ZJ87</accession>
<feature type="transmembrane region" description="Helical" evidence="1">
    <location>
        <begin position="12"/>
        <end position="39"/>
    </location>
</feature>
<comment type="caution">
    <text evidence="2">The sequence shown here is derived from an EMBL/GenBank/DDBJ whole genome shotgun (WGS) entry which is preliminary data.</text>
</comment>
<dbReference type="SUPFAM" id="SSF52058">
    <property type="entry name" value="L domain-like"/>
    <property type="match status" value="1"/>
</dbReference>